<evidence type="ECO:0000256" key="3">
    <source>
        <dbReference type="ARBA" id="ARBA00022723"/>
    </source>
</evidence>
<keyword evidence="3" id="KW-0479">Metal-binding</keyword>
<keyword evidence="5" id="KW-0411">Iron-sulfur</keyword>
<dbReference type="InterPro" id="IPR051675">
    <property type="entry name" value="Endo/Exo/Phosphatase_dom_1"/>
</dbReference>
<evidence type="ECO:0000256" key="4">
    <source>
        <dbReference type="ARBA" id="ARBA00023004"/>
    </source>
</evidence>
<evidence type="ECO:0000313" key="7">
    <source>
        <dbReference type="EMBL" id="ACE03315.1"/>
    </source>
</evidence>
<sequence length="420" mass="47080">MDVLDKLEILSGSARYDASCASSGSSRGGGGEGTLGSTSKGGICHSWSDDGRCISLLKVLYSNDCSYDCVYCVNRRSNPHPRTSFTVHELVELTIRFYRRNYIEGLFLSSAVMQSPESTMESMVEVIRKLRVEESFAGYIHMKVIPGCSEDLVRKAGFYADRLSVNIELPSGDSLKLLAPQKQREDILKPMACLGDAIIASRKERKKNRKAPAFSPAGQSTQMIIGASPESDFRILSLSQGLYKQMHLKRVYYSAFVPVNSDNLLPVHAKPPLQREHRLYQADWLLRNYGFTADEILSEESPFLDEHLDPKASWALRNPGFFPVDVNRDGYFALLRVPGIGVTSAKRIVAARRFAVITPEGLKNIGVVMKRARYFITCSGRPVERLFDRPALVRRKLLIAETGKDPRALKQRQLDFFSNK</sequence>
<dbReference type="GO" id="GO:0051536">
    <property type="term" value="F:iron-sulfur cluster binding"/>
    <property type="evidence" value="ECO:0007669"/>
    <property type="project" value="UniProtKB-KW"/>
</dbReference>
<feature type="region of interest" description="Disordered" evidence="6">
    <location>
        <begin position="17"/>
        <end position="38"/>
    </location>
</feature>
<dbReference type="eggNOG" id="COG4277">
    <property type="taxonomic scope" value="Bacteria"/>
</dbReference>
<dbReference type="PANTHER" id="PTHR21180">
    <property type="entry name" value="ENDONUCLEASE/EXONUCLEASE/PHOSPHATASE FAMILY DOMAIN-CONTAINING PROTEIN 1"/>
    <property type="match status" value="1"/>
</dbReference>
<dbReference type="InterPro" id="IPR007197">
    <property type="entry name" value="rSAM"/>
</dbReference>
<dbReference type="InterPro" id="IPR013785">
    <property type="entry name" value="Aldolase_TIM"/>
</dbReference>
<evidence type="ECO:0008006" key="8">
    <source>
        <dbReference type="Google" id="ProtNLM"/>
    </source>
</evidence>
<evidence type="ECO:0000256" key="6">
    <source>
        <dbReference type="SAM" id="MobiDB-lite"/>
    </source>
</evidence>
<dbReference type="OrthoDB" id="9801154at2"/>
<dbReference type="KEGG" id="cpb:Cphamn1_0347"/>
<dbReference type="HOGENOM" id="CLU_033784_0_0_10"/>
<dbReference type="SUPFAM" id="SSF47781">
    <property type="entry name" value="RuvA domain 2-like"/>
    <property type="match status" value="1"/>
</dbReference>
<dbReference type="GO" id="GO:0003824">
    <property type="term" value="F:catalytic activity"/>
    <property type="evidence" value="ECO:0007669"/>
    <property type="project" value="InterPro"/>
</dbReference>
<comment type="cofactor">
    <cofactor evidence="1">
        <name>[4Fe-4S] cluster</name>
        <dbReference type="ChEBI" id="CHEBI:49883"/>
    </cofactor>
</comment>
<protein>
    <recommendedName>
        <fullName evidence="8">Radical SAM domain protein</fullName>
    </recommendedName>
</protein>
<organism evidence="7">
    <name type="scientific">Chlorobium phaeobacteroides (strain BS1)</name>
    <dbReference type="NCBI Taxonomy" id="331678"/>
    <lineage>
        <taxon>Bacteria</taxon>
        <taxon>Pseudomonadati</taxon>
        <taxon>Chlorobiota</taxon>
        <taxon>Chlorobiia</taxon>
        <taxon>Chlorobiales</taxon>
        <taxon>Chlorobiaceae</taxon>
        <taxon>Chlorobium/Pelodictyon group</taxon>
        <taxon>Chlorobium</taxon>
    </lineage>
</organism>
<dbReference type="SUPFAM" id="SSF102114">
    <property type="entry name" value="Radical SAM enzymes"/>
    <property type="match status" value="1"/>
</dbReference>
<dbReference type="InterPro" id="IPR058240">
    <property type="entry name" value="rSAM_sf"/>
</dbReference>
<dbReference type="InterPro" id="IPR010994">
    <property type="entry name" value="RuvA_2-like"/>
</dbReference>
<dbReference type="GO" id="GO:0046872">
    <property type="term" value="F:metal ion binding"/>
    <property type="evidence" value="ECO:0007669"/>
    <property type="project" value="UniProtKB-KW"/>
</dbReference>
<dbReference type="AlphaFoldDB" id="B3ELI6"/>
<name>B3ELI6_CHLPB</name>
<reference evidence="7" key="1">
    <citation type="submission" date="2008-06" db="EMBL/GenBank/DDBJ databases">
        <title>Complete sequence of Chlorobium phaeobacteroides BS1.</title>
        <authorList>
            <consortium name="US DOE Joint Genome Institute"/>
            <person name="Lucas S."/>
            <person name="Copeland A."/>
            <person name="Lapidus A."/>
            <person name="Glavina del Rio T."/>
            <person name="Dalin E."/>
            <person name="Tice H."/>
            <person name="Bruce D."/>
            <person name="Goodwin L."/>
            <person name="Pitluck S."/>
            <person name="Schmutz J."/>
            <person name="Larimer F."/>
            <person name="Land M."/>
            <person name="Hauser L."/>
            <person name="Kyrpides N."/>
            <person name="Ovchinnikova G."/>
            <person name="Li T."/>
            <person name="Liu Z."/>
            <person name="Zhao F."/>
            <person name="Overmann J."/>
            <person name="Bryant D.A."/>
            <person name="Richardson P."/>
        </authorList>
    </citation>
    <scope>NUCLEOTIDE SEQUENCE [LARGE SCALE GENOMIC DNA]</scope>
    <source>
        <strain evidence="7">BS1</strain>
    </source>
</reference>
<proteinExistence type="predicted"/>
<dbReference type="STRING" id="331678.Cphamn1_0347"/>
<keyword evidence="4" id="KW-0408">Iron</keyword>
<dbReference type="InterPro" id="IPR023874">
    <property type="entry name" value="DNA_rSAM_put"/>
</dbReference>
<keyword evidence="2" id="KW-0949">S-adenosyl-L-methionine</keyword>
<dbReference type="NCBIfam" id="TIGR03916">
    <property type="entry name" value="rSAM_link_UDG"/>
    <property type="match status" value="1"/>
</dbReference>
<dbReference type="PANTHER" id="PTHR21180:SF9">
    <property type="entry name" value="TYPE II SECRETION SYSTEM PROTEIN K"/>
    <property type="match status" value="1"/>
</dbReference>
<dbReference type="EMBL" id="CP001101">
    <property type="protein sequence ID" value="ACE03315.1"/>
    <property type="molecule type" value="Genomic_DNA"/>
</dbReference>
<evidence type="ECO:0000256" key="2">
    <source>
        <dbReference type="ARBA" id="ARBA00022691"/>
    </source>
</evidence>
<dbReference type="SFLD" id="SFLDS00029">
    <property type="entry name" value="Radical_SAM"/>
    <property type="match status" value="1"/>
</dbReference>
<dbReference type="Gene3D" id="3.20.20.70">
    <property type="entry name" value="Aldolase class I"/>
    <property type="match status" value="1"/>
</dbReference>
<dbReference type="SFLD" id="SFLDG01102">
    <property type="entry name" value="Uncharacterised_Radical_SAM_Su"/>
    <property type="match status" value="1"/>
</dbReference>
<evidence type="ECO:0000256" key="1">
    <source>
        <dbReference type="ARBA" id="ARBA00001966"/>
    </source>
</evidence>
<accession>B3ELI6</accession>
<gene>
    <name evidence="7" type="ordered locus">Cphamn1_0347</name>
</gene>
<evidence type="ECO:0000256" key="5">
    <source>
        <dbReference type="ARBA" id="ARBA00023014"/>
    </source>
</evidence>